<dbReference type="eggNOG" id="COG1670">
    <property type="taxonomic scope" value="Bacteria"/>
</dbReference>
<reference evidence="3 4" key="5">
    <citation type="journal article" date="2011" name="ISME J.">
        <title>Dual transcriptional profiling of a bacterial/fungal confrontation: Collimonas fungivorans versus Aspergillus niger.</title>
        <authorList>
            <person name="Mela F."/>
            <person name="Fritsche K."/>
            <person name="de Boer W."/>
            <person name="van Veen J.A."/>
            <person name="de Graaff L.H."/>
            <person name="van den Berg M."/>
            <person name="Leveau J.H."/>
        </authorList>
    </citation>
    <scope>NUCLEOTIDE SEQUENCE [LARGE SCALE GENOMIC DNA]</scope>
    <source>
        <strain evidence="3 4">Ter331</strain>
    </source>
</reference>
<dbReference type="Pfam" id="PF13302">
    <property type="entry name" value="Acetyltransf_3"/>
    <property type="match status" value="1"/>
</dbReference>
<dbReference type="Proteomes" id="UP000008392">
    <property type="component" value="Chromosome"/>
</dbReference>
<dbReference type="AlphaFoldDB" id="G0AGZ5"/>
<proteinExistence type="predicted"/>
<dbReference type="Gene3D" id="3.40.630.30">
    <property type="match status" value="1"/>
</dbReference>
<dbReference type="GO" id="GO:1990189">
    <property type="term" value="F:protein N-terminal-serine acetyltransferase activity"/>
    <property type="evidence" value="ECO:0007669"/>
    <property type="project" value="TreeGrafter"/>
</dbReference>
<keyword evidence="3" id="KW-0808">Transferase</keyword>
<evidence type="ECO:0000313" key="4">
    <source>
        <dbReference type="Proteomes" id="UP000008392"/>
    </source>
</evidence>
<dbReference type="EMBL" id="CP002745">
    <property type="protein sequence ID" value="AEK62000.1"/>
    <property type="molecule type" value="Genomic_DNA"/>
</dbReference>
<sequence>MALRAGLAATGPGWSSWARGAGWHYEIYMMWLFFQGHEKPTLAHAPGACPASSSKETPMSSTLNPYQQPIGAPLPDWSARARPPHNAAIEGRYCRLEPLDAQRHAADLYAAYSQAEDGRDWTYMSVGPFADAASYRTYAEQAAASSDPLHYAVIERKTGNAVGTLSLMRIDPANGVIEVGFVAFSPLLKRTPVSTEAQYLLMKHAFDALGYRRYEWKCDSLNGPSRQAAARLGFQFEGIFRQAIVYKGRSRDTAWFSIIDSEWPGLRSAFEKWLAPENFDGQGQQRTSLTALRKVEPATT</sequence>
<dbReference type="SUPFAM" id="SSF55729">
    <property type="entry name" value="Acyl-CoA N-acyltransferases (Nat)"/>
    <property type="match status" value="1"/>
</dbReference>
<dbReference type="STRING" id="1005048.CFU_2170"/>
<dbReference type="PANTHER" id="PTHR43441:SF2">
    <property type="entry name" value="FAMILY ACETYLTRANSFERASE, PUTATIVE (AFU_ORTHOLOGUE AFUA_7G00850)-RELATED"/>
    <property type="match status" value="1"/>
</dbReference>
<evidence type="ECO:0000313" key="3">
    <source>
        <dbReference type="EMBL" id="AEK62000.1"/>
    </source>
</evidence>
<feature type="compositionally biased region" description="Polar residues" evidence="1">
    <location>
        <begin position="281"/>
        <end position="290"/>
    </location>
</feature>
<dbReference type="PROSITE" id="PS51186">
    <property type="entry name" value="GNAT"/>
    <property type="match status" value="1"/>
</dbReference>
<dbReference type="InterPro" id="IPR051908">
    <property type="entry name" value="Ribosomal_N-acetyltransferase"/>
</dbReference>
<reference evidence="3 4" key="4">
    <citation type="journal article" date="2010" name="Environ. Microbiol.">
        <title>The bacterial genus Collimonas: mycophagy, weathering and other adaptive solutions to life in oligotrophic soil environments.</title>
        <authorList>
            <person name="Leveau J.H."/>
            <person name="Uroz S."/>
            <person name="de Boer W."/>
        </authorList>
    </citation>
    <scope>NUCLEOTIDE SEQUENCE [LARGE SCALE GENOMIC DNA]</scope>
    <source>
        <strain evidence="3 4">Ter331</strain>
    </source>
</reference>
<keyword evidence="4" id="KW-1185">Reference proteome</keyword>
<feature type="compositionally biased region" description="Polar residues" evidence="1">
    <location>
        <begin position="51"/>
        <end position="66"/>
    </location>
</feature>
<name>G0AGZ5_COLFT</name>
<dbReference type="FunFam" id="3.40.630.30:FF:000047">
    <property type="entry name" value="Acetyltransferase, GNAT family"/>
    <property type="match status" value="1"/>
</dbReference>
<dbReference type="KEGG" id="cfu:CFU_2170"/>
<organism evidence="3 4">
    <name type="scientific">Collimonas fungivorans (strain Ter331)</name>
    <dbReference type="NCBI Taxonomy" id="1005048"/>
    <lineage>
        <taxon>Bacteria</taxon>
        <taxon>Pseudomonadati</taxon>
        <taxon>Pseudomonadota</taxon>
        <taxon>Betaproteobacteria</taxon>
        <taxon>Burkholderiales</taxon>
        <taxon>Oxalobacteraceae</taxon>
        <taxon>Collimonas</taxon>
    </lineage>
</organism>
<keyword evidence="3" id="KW-0012">Acyltransferase</keyword>
<reference evidence="4" key="6">
    <citation type="submission" date="2011-05" db="EMBL/GenBank/DDBJ databases">
        <title>Complete sequence of Collimonas fungivorans Ter331.</title>
        <authorList>
            <person name="Leveau J.H."/>
        </authorList>
    </citation>
    <scope>NUCLEOTIDE SEQUENCE [LARGE SCALE GENOMIC DNA]</scope>
    <source>
        <strain evidence="4">Ter331</strain>
    </source>
</reference>
<dbReference type="GO" id="GO:0008999">
    <property type="term" value="F:protein-N-terminal-alanine acetyltransferase activity"/>
    <property type="evidence" value="ECO:0007669"/>
    <property type="project" value="TreeGrafter"/>
</dbReference>
<feature type="domain" description="N-acetyltransferase" evidence="2">
    <location>
        <begin position="94"/>
        <end position="252"/>
    </location>
</feature>
<protein>
    <submittedName>
        <fullName evidence="3">Ribosomal-protein-serine acetyltransferase</fullName>
        <ecNumber evidence="3">2.3.1.-</ecNumber>
    </submittedName>
</protein>
<evidence type="ECO:0000256" key="1">
    <source>
        <dbReference type="SAM" id="MobiDB-lite"/>
    </source>
</evidence>
<reference evidence="3 4" key="3">
    <citation type="journal article" date="2008" name="FEMS Microbiol. Ecol.">
        <title>Identification and characterization of genes underlying chitinolysis in Collimonas fungivorans Ter331.</title>
        <authorList>
            <person name="Fritsche K."/>
            <person name="de Boer W."/>
            <person name="Gerards S."/>
            <person name="van den Berg M."/>
            <person name="van Veen J.A."/>
            <person name="Leveau J.H."/>
        </authorList>
    </citation>
    <scope>NUCLEOTIDE SEQUENCE [LARGE SCALE GENOMIC DNA]</scope>
    <source>
        <strain evidence="3 4">Ter331</strain>
    </source>
</reference>
<feature type="region of interest" description="Disordered" evidence="1">
    <location>
        <begin position="45"/>
        <end position="66"/>
    </location>
</feature>
<reference evidence="3 4" key="1">
    <citation type="journal article" date="2004" name="Environ. Microbiol.">
        <title>Phylogeny-function analysis of (meta)genomic libraries: screening for expression of ribosomal RNA genes by large-insert library fluorescent in situ hybridization (LIL-FISH).</title>
        <authorList>
            <person name="Leveau J.H."/>
            <person name="Gerards S."/>
            <person name="de Boer W."/>
            <person name="van Veen J.A."/>
        </authorList>
    </citation>
    <scope>NUCLEOTIDE SEQUENCE [LARGE SCALE GENOMIC DNA]</scope>
    <source>
        <strain evidence="3 4">Ter331</strain>
    </source>
</reference>
<gene>
    <name evidence="3" type="ordered locus">CFU_2170</name>
</gene>
<dbReference type="EC" id="2.3.1.-" evidence="3"/>
<feature type="region of interest" description="Disordered" evidence="1">
    <location>
        <begin position="281"/>
        <end position="300"/>
    </location>
</feature>
<accession>G0AGZ5</accession>
<dbReference type="HOGENOM" id="CLU_013985_1_2_4"/>
<dbReference type="InterPro" id="IPR000182">
    <property type="entry name" value="GNAT_dom"/>
</dbReference>
<reference evidence="3 4" key="2">
    <citation type="journal article" date="2006" name="J. Microbiol. Methods">
        <title>Genomic flank-sequencing of plasposon insertion sites for rapid identification of functional genes.</title>
        <authorList>
            <person name="Leveau J.H."/>
            <person name="Gerards S."/>
            <person name="Fritsche K."/>
            <person name="Zondag G."/>
            <person name="van Veen J.A."/>
        </authorList>
    </citation>
    <scope>NUCLEOTIDE SEQUENCE [LARGE SCALE GENOMIC DNA]</scope>
    <source>
        <strain evidence="3 4">Ter331</strain>
    </source>
</reference>
<dbReference type="InterPro" id="IPR016181">
    <property type="entry name" value="Acyl_CoA_acyltransferase"/>
</dbReference>
<dbReference type="PANTHER" id="PTHR43441">
    <property type="entry name" value="RIBOSOMAL-PROTEIN-SERINE ACETYLTRANSFERASE"/>
    <property type="match status" value="1"/>
</dbReference>
<evidence type="ECO:0000259" key="2">
    <source>
        <dbReference type="PROSITE" id="PS51186"/>
    </source>
</evidence>